<dbReference type="EMBL" id="CAQQ02386023">
    <property type="status" value="NOT_ANNOTATED_CDS"/>
    <property type="molecule type" value="Genomic_DNA"/>
</dbReference>
<dbReference type="HOGENOM" id="CLU_508640_0_0_1"/>
<evidence type="ECO:0000313" key="17">
    <source>
        <dbReference type="EnsemblMetazoa" id="MESCA008441-PA"/>
    </source>
</evidence>
<keyword evidence="10" id="KW-0472">Membrane</keyword>
<keyword evidence="4" id="KW-0254">Endocytosis</keyword>
<dbReference type="PANTHER" id="PTHR22722:SF14">
    <property type="entry name" value="MEGALIN, ISOFORM A"/>
    <property type="match status" value="1"/>
</dbReference>
<evidence type="ECO:0000256" key="5">
    <source>
        <dbReference type="ARBA" id="ARBA00022692"/>
    </source>
</evidence>
<feature type="disulfide bond" evidence="14">
    <location>
        <begin position="139"/>
        <end position="154"/>
    </location>
</feature>
<sequence>MGMDGSNFTRILTWNDDIAWPNTLTIDYFTDRLYWADAHLDYIASADLEGRHRHIVLSGSKVPHVFALALFDDNIYWTDWNLNAILTANKFTGANYTVLRNTTHRPYDIHINHPGGGPTCGPNEFQCDSGRCIPASARCDQENNCGDNSDEFDCANVTCGAAQFTCANGHCIPQMWKCDSENDCQDGSDEGDFCAARTCAYFQFTCPRTGHCIPQSWVCDGDDDCFDKQDEKDCPPITCLANQFKCADLRQCVEEAYKCDGIPDCNDASDELGCPSMGPNQCNQEKHFRYTIQKISYSGGNRQIIRRNLPNPMGIAIHLGEVYWVDRNLMSVFKASKLPGSTTMPEKVRTNLQKLRDIAIFDISNQPADENNPCARLGNGGCDQLCFSFPTEASSQRSSNFKCECATGKLSQDGKKCETVNEYLVFATRTEIRAVNLDPRSTQVPFSPMVNLTNVVGLDFDYADDKLLFTQIRPWAKIAYTKASSPAVTDVNVVLNRGINPEGIAYDWTQNKIYWTDSSNNSIYAMNLDGSDLVMI</sequence>
<evidence type="ECO:0000256" key="10">
    <source>
        <dbReference type="ARBA" id="ARBA00023136"/>
    </source>
</evidence>
<keyword evidence="18" id="KW-1185">Reference proteome</keyword>
<keyword evidence="8" id="KW-0106">Calcium</keyword>
<dbReference type="PROSITE" id="PS50068">
    <property type="entry name" value="LDLRA_2"/>
    <property type="match status" value="4"/>
</dbReference>
<dbReference type="EMBL" id="CAQQ02386022">
    <property type="status" value="NOT_ANNOTATED_CDS"/>
    <property type="molecule type" value="Genomic_DNA"/>
</dbReference>
<feature type="repeat" description="LDL-receptor class B" evidence="15">
    <location>
        <begin position="511"/>
        <end position="536"/>
    </location>
</feature>
<dbReference type="CDD" id="cd00112">
    <property type="entry name" value="LDLa"/>
    <property type="match status" value="4"/>
</dbReference>
<dbReference type="FunFam" id="4.10.400.10:FF:000189">
    <property type="entry name" value="low-density lipoprotein receptor 1"/>
    <property type="match status" value="1"/>
</dbReference>
<dbReference type="FunFam" id="4.10.400.10:FF:000065">
    <property type="entry name" value="Transmembrane protease serine 7"/>
    <property type="match status" value="1"/>
</dbReference>
<dbReference type="InterPro" id="IPR056588">
    <property type="entry name" value="EGF_LRP2"/>
</dbReference>
<dbReference type="GO" id="GO:0006898">
    <property type="term" value="P:receptor-mediated endocytosis"/>
    <property type="evidence" value="ECO:0007669"/>
    <property type="project" value="TreeGrafter"/>
</dbReference>
<keyword evidence="7" id="KW-0677">Repeat</keyword>
<feature type="disulfide bond" evidence="14">
    <location>
        <begin position="127"/>
        <end position="145"/>
    </location>
</feature>
<dbReference type="SMART" id="SM00192">
    <property type="entry name" value="LDLa"/>
    <property type="match status" value="4"/>
</dbReference>
<proteinExistence type="predicted"/>
<keyword evidence="9" id="KW-1133">Transmembrane helix</keyword>
<feature type="disulfide bond" evidence="14">
    <location>
        <begin position="166"/>
        <end position="184"/>
    </location>
</feature>
<accession>T1GX99</accession>
<dbReference type="FunFam" id="4.10.400.10:FF:000204">
    <property type="entry name" value="Putative low-density lipoprotein receptor"/>
    <property type="match status" value="1"/>
</dbReference>
<evidence type="ECO:0000256" key="14">
    <source>
        <dbReference type="PROSITE-ProRule" id="PRU00124"/>
    </source>
</evidence>
<dbReference type="GO" id="GO:0043235">
    <property type="term" value="C:receptor complex"/>
    <property type="evidence" value="ECO:0007669"/>
    <property type="project" value="TreeGrafter"/>
</dbReference>
<dbReference type="InterPro" id="IPR051221">
    <property type="entry name" value="LDLR-related"/>
</dbReference>
<feature type="disulfide bond" evidence="14">
    <location>
        <begin position="159"/>
        <end position="171"/>
    </location>
</feature>
<feature type="disulfide bond" evidence="14">
    <location>
        <begin position="259"/>
        <end position="274"/>
    </location>
</feature>
<evidence type="ECO:0000256" key="3">
    <source>
        <dbReference type="ARBA" id="ARBA00022536"/>
    </source>
</evidence>
<evidence type="ECO:0000256" key="11">
    <source>
        <dbReference type="ARBA" id="ARBA00023157"/>
    </source>
</evidence>
<keyword evidence="11 14" id="KW-1015">Disulfide bond</keyword>
<keyword evidence="5" id="KW-0812">Transmembrane</keyword>
<feature type="disulfide bond" evidence="14">
    <location>
        <begin position="219"/>
        <end position="234"/>
    </location>
</feature>
<evidence type="ECO:0000256" key="2">
    <source>
        <dbReference type="ARBA" id="ARBA00004479"/>
    </source>
</evidence>
<dbReference type="EnsemblMetazoa" id="MESCA008441-RA">
    <property type="protein sequence ID" value="MESCA008441-PA"/>
    <property type="gene ID" value="MESCA008441"/>
</dbReference>
<feature type="repeat" description="LDL-receptor class B" evidence="15">
    <location>
        <begin position="31"/>
        <end position="74"/>
    </location>
</feature>
<evidence type="ECO:0000256" key="6">
    <source>
        <dbReference type="ARBA" id="ARBA00022729"/>
    </source>
</evidence>
<dbReference type="Gene3D" id="4.10.400.10">
    <property type="entry name" value="Low-density Lipoprotein Receptor"/>
    <property type="match status" value="4"/>
</dbReference>
<dbReference type="FunFam" id="4.10.400.10:FF:000045">
    <property type="entry name" value="Low-density lipoprotein receptor-related protein 2"/>
    <property type="match status" value="1"/>
</dbReference>
<keyword evidence="13" id="KW-0325">Glycoprotein</keyword>
<dbReference type="Pfam" id="PF00058">
    <property type="entry name" value="Ldl_recept_b"/>
    <property type="match status" value="3"/>
</dbReference>
<dbReference type="AlphaFoldDB" id="T1GX99"/>
<keyword evidence="3" id="KW-0245">EGF-like domain</keyword>
<reference evidence="17" key="2">
    <citation type="submission" date="2015-06" db="UniProtKB">
        <authorList>
            <consortium name="EnsemblMetazoa"/>
        </authorList>
    </citation>
    <scope>IDENTIFICATION</scope>
</reference>
<dbReference type="InterPro" id="IPR011042">
    <property type="entry name" value="6-blade_b-propeller_TolB-like"/>
</dbReference>
<dbReference type="InterPro" id="IPR036055">
    <property type="entry name" value="LDL_receptor-like_sf"/>
</dbReference>
<dbReference type="Proteomes" id="UP000015102">
    <property type="component" value="Unassembled WGS sequence"/>
</dbReference>
<dbReference type="InterPro" id="IPR023415">
    <property type="entry name" value="LDLR_class-A_CS"/>
</dbReference>
<feature type="domain" description="LRP2 EGF-like" evidence="16">
    <location>
        <begin position="371"/>
        <end position="419"/>
    </location>
</feature>
<dbReference type="PROSITE" id="PS51120">
    <property type="entry name" value="LDLRB"/>
    <property type="match status" value="2"/>
</dbReference>
<name>T1GX99_MEGSC</name>
<dbReference type="Pfam" id="PF00057">
    <property type="entry name" value="Ldl_recept_a"/>
    <property type="match status" value="4"/>
</dbReference>
<feature type="disulfide bond" evidence="14">
    <location>
        <begin position="120"/>
        <end position="132"/>
    </location>
</feature>
<evidence type="ECO:0000313" key="18">
    <source>
        <dbReference type="Proteomes" id="UP000015102"/>
    </source>
</evidence>
<evidence type="ECO:0000256" key="9">
    <source>
        <dbReference type="ARBA" id="ARBA00022989"/>
    </source>
</evidence>
<keyword evidence="6" id="KW-0732">Signal</keyword>
<dbReference type="FunFam" id="2.120.10.30:FF:000241">
    <property type="entry name" value="Low-density lipoprotein receptor-related protein 6"/>
    <property type="match status" value="1"/>
</dbReference>
<evidence type="ECO:0000256" key="4">
    <source>
        <dbReference type="ARBA" id="ARBA00022583"/>
    </source>
</evidence>
<dbReference type="Gene3D" id="2.120.10.30">
    <property type="entry name" value="TolB, C-terminal domain"/>
    <property type="match status" value="3"/>
</dbReference>
<dbReference type="InterPro" id="IPR002172">
    <property type="entry name" value="LDrepeatLR_classA_rpt"/>
</dbReference>
<protein>
    <recommendedName>
        <fullName evidence="16">LRP2 EGF-like domain-containing protein</fullName>
    </recommendedName>
</protein>
<dbReference type="SUPFAM" id="SSF63825">
    <property type="entry name" value="YWTD domain"/>
    <property type="match status" value="2"/>
</dbReference>
<dbReference type="PANTHER" id="PTHR22722">
    <property type="entry name" value="LOW-DENSITY LIPOPROTEIN RECEPTOR-RELATED PROTEIN 2-RELATED"/>
    <property type="match status" value="1"/>
</dbReference>
<dbReference type="SMART" id="SM00135">
    <property type="entry name" value="LY"/>
    <property type="match status" value="4"/>
</dbReference>
<organism evidence="17 18">
    <name type="scientific">Megaselia scalaris</name>
    <name type="common">Humpbacked fly</name>
    <name type="synonym">Phora scalaris</name>
    <dbReference type="NCBI Taxonomy" id="36166"/>
    <lineage>
        <taxon>Eukaryota</taxon>
        <taxon>Metazoa</taxon>
        <taxon>Ecdysozoa</taxon>
        <taxon>Arthropoda</taxon>
        <taxon>Hexapoda</taxon>
        <taxon>Insecta</taxon>
        <taxon>Pterygota</taxon>
        <taxon>Neoptera</taxon>
        <taxon>Endopterygota</taxon>
        <taxon>Diptera</taxon>
        <taxon>Brachycera</taxon>
        <taxon>Muscomorpha</taxon>
        <taxon>Platypezoidea</taxon>
        <taxon>Phoridae</taxon>
        <taxon>Megaseliini</taxon>
        <taxon>Megaselia</taxon>
    </lineage>
</organism>
<dbReference type="PROSITE" id="PS01209">
    <property type="entry name" value="LDLRA_1"/>
    <property type="match status" value="3"/>
</dbReference>
<evidence type="ECO:0000256" key="12">
    <source>
        <dbReference type="ARBA" id="ARBA00023170"/>
    </source>
</evidence>
<dbReference type="Pfam" id="PF24468">
    <property type="entry name" value="EGF_LRP2"/>
    <property type="match status" value="1"/>
</dbReference>
<evidence type="ECO:0000256" key="8">
    <source>
        <dbReference type="ARBA" id="ARBA00022837"/>
    </source>
</evidence>
<evidence type="ECO:0000256" key="15">
    <source>
        <dbReference type="PROSITE-ProRule" id="PRU00461"/>
    </source>
</evidence>
<evidence type="ECO:0000256" key="13">
    <source>
        <dbReference type="ARBA" id="ARBA00023180"/>
    </source>
</evidence>
<comment type="caution">
    <text evidence="14">Lacks conserved residue(s) required for the propagation of feature annotation.</text>
</comment>
<dbReference type="STRING" id="36166.T1GX99"/>
<comment type="subcellular location">
    <subcellularLocation>
        <location evidence="1">Endomembrane system</location>
    </subcellularLocation>
    <subcellularLocation>
        <location evidence="2">Membrane</location>
        <topology evidence="2">Single-pass type I membrane protein</topology>
    </subcellularLocation>
</comment>
<dbReference type="GO" id="GO:0042562">
    <property type="term" value="F:hormone binding"/>
    <property type="evidence" value="ECO:0007669"/>
    <property type="project" value="TreeGrafter"/>
</dbReference>
<keyword evidence="12" id="KW-0675">Receptor</keyword>
<dbReference type="SUPFAM" id="SSF57424">
    <property type="entry name" value="LDL receptor-like module"/>
    <property type="match status" value="4"/>
</dbReference>
<dbReference type="GO" id="GO:0012505">
    <property type="term" value="C:endomembrane system"/>
    <property type="evidence" value="ECO:0007669"/>
    <property type="project" value="UniProtKB-SubCell"/>
</dbReference>
<dbReference type="InterPro" id="IPR000033">
    <property type="entry name" value="LDLR_classB_rpt"/>
</dbReference>
<evidence type="ECO:0000259" key="16">
    <source>
        <dbReference type="Pfam" id="PF24468"/>
    </source>
</evidence>
<dbReference type="PRINTS" id="PR00261">
    <property type="entry name" value="LDLRECEPTOR"/>
</dbReference>
<reference evidence="18" key="1">
    <citation type="submission" date="2013-02" db="EMBL/GenBank/DDBJ databases">
        <authorList>
            <person name="Hughes D."/>
        </authorList>
    </citation>
    <scope>NUCLEOTIDE SEQUENCE</scope>
    <source>
        <strain>Durham</strain>
        <strain evidence="18">NC isolate 2 -- Noor lab</strain>
    </source>
</reference>
<dbReference type="GO" id="GO:0016324">
    <property type="term" value="C:apical plasma membrane"/>
    <property type="evidence" value="ECO:0007669"/>
    <property type="project" value="TreeGrafter"/>
</dbReference>
<evidence type="ECO:0000256" key="1">
    <source>
        <dbReference type="ARBA" id="ARBA00004308"/>
    </source>
</evidence>
<evidence type="ECO:0000256" key="7">
    <source>
        <dbReference type="ARBA" id="ARBA00022737"/>
    </source>
</evidence>